<sequence>MKYVYSNGFFRFRWRNSFLPKRVEGCRCYPRPSRGRD</sequence>
<evidence type="ECO:0000313" key="1">
    <source>
        <dbReference type="EMBL" id="DAD92622.1"/>
    </source>
</evidence>
<reference evidence="1" key="1">
    <citation type="journal article" date="2021" name="Proc. Natl. Acad. Sci. U.S.A.">
        <title>A Catalog of Tens of Thousands of Viruses from Human Metagenomes Reveals Hidden Associations with Chronic Diseases.</title>
        <authorList>
            <person name="Tisza M.J."/>
            <person name="Buck C.B."/>
        </authorList>
    </citation>
    <scope>NUCLEOTIDE SEQUENCE</scope>
    <source>
        <strain evidence="1">Ct9JD14</strain>
    </source>
</reference>
<name>A0A8S5ND41_9CAUD</name>
<organism evidence="1">
    <name type="scientific">Siphoviridae sp. ct9JD14</name>
    <dbReference type="NCBI Taxonomy" id="2826175"/>
    <lineage>
        <taxon>Viruses</taxon>
        <taxon>Duplodnaviria</taxon>
        <taxon>Heunggongvirae</taxon>
        <taxon>Uroviricota</taxon>
        <taxon>Caudoviricetes</taxon>
    </lineage>
</organism>
<accession>A0A8S5ND41</accession>
<proteinExistence type="predicted"/>
<dbReference type="EMBL" id="BK015141">
    <property type="protein sequence ID" value="DAD92622.1"/>
    <property type="molecule type" value="Genomic_DNA"/>
</dbReference>
<protein>
    <submittedName>
        <fullName evidence="1">Uncharacterized protein</fullName>
    </submittedName>
</protein>